<dbReference type="AlphaFoldDB" id="A0A2P5ESX5"/>
<reference evidence="4" key="1">
    <citation type="submission" date="2016-06" db="EMBL/GenBank/DDBJ databases">
        <title>Parallel loss of symbiosis genes in relatives of nitrogen-fixing non-legume Parasponia.</title>
        <authorList>
            <person name="Van Velzen R."/>
            <person name="Holmer R."/>
            <person name="Bu F."/>
            <person name="Rutten L."/>
            <person name="Van Zeijl A."/>
            <person name="Liu W."/>
            <person name="Santuari L."/>
            <person name="Cao Q."/>
            <person name="Sharma T."/>
            <person name="Shen D."/>
            <person name="Roswanjaya Y."/>
            <person name="Wardhani T."/>
            <person name="Kalhor M.S."/>
            <person name="Jansen J."/>
            <person name="Van den Hoogen J."/>
            <person name="Gungor B."/>
            <person name="Hartog M."/>
            <person name="Hontelez J."/>
            <person name="Verver J."/>
            <person name="Yang W.-C."/>
            <person name="Schijlen E."/>
            <person name="Repin R."/>
            <person name="Schilthuizen M."/>
            <person name="Schranz E."/>
            <person name="Heidstra R."/>
            <person name="Miyata K."/>
            <person name="Fedorova E."/>
            <person name="Kohlen W."/>
            <person name="Bisseling T."/>
            <person name="Smit S."/>
            <person name="Geurts R."/>
        </authorList>
    </citation>
    <scope>NUCLEOTIDE SEQUENCE [LARGE SCALE GENOMIC DNA]</scope>
    <source>
        <strain evidence="4">cv. RG33-2</strain>
    </source>
</reference>
<keyword evidence="1 3" id="KW-0808">Transferase</keyword>
<dbReference type="Proteomes" id="UP000237000">
    <property type="component" value="Unassembled WGS sequence"/>
</dbReference>
<dbReference type="InterPro" id="IPR023213">
    <property type="entry name" value="CAT-like_dom_sf"/>
</dbReference>
<evidence type="ECO:0000313" key="3">
    <source>
        <dbReference type="EMBL" id="PON88626.1"/>
    </source>
</evidence>
<proteinExistence type="predicted"/>
<evidence type="ECO:0000256" key="2">
    <source>
        <dbReference type="ARBA" id="ARBA00023315"/>
    </source>
</evidence>
<evidence type="ECO:0000256" key="1">
    <source>
        <dbReference type="ARBA" id="ARBA00022679"/>
    </source>
</evidence>
<keyword evidence="2" id="KW-0012">Acyltransferase</keyword>
<keyword evidence="4" id="KW-1185">Reference proteome</keyword>
<comment type="caution">
    <text evidence="3">The sequence shown here is derived from an EMBL/GenBank/DDBJ whole genome shotgun (WGS) entry which is preliminary data.</text>
</comment>
<dbReference type="EMBL" id="JXTC01000103">
    <property type="protein sequence ID" value="PON88626.1"/>
    <property type="molecule type" value="Genomic_DNA"/>
</dbReference>
<gene>
    <name evidence="3" type="ORF">TorRG33x02_155310</name>
</gene>
<sequence length="202" mass="22388">SRGAGGEARRRPTELRRAKVRHDSFIFRALVFLCLAVVHGEDGRWGVVGGLWFAWAGEGGGAVACSNGRDFSLSLPRDLVCENGERATGREWGCCGCESVWERVQELESHGALEGAGNWMRKWKEIVEKYHFVTVAGSQKLGIYETDFGLRVPKKSELVHTDVLGAISLSDKRDGARDGVEFSLALPRTLIISMPSWKKIRK</sequence>
<dbReference type="PANTHER" id="PTHR31625">
    <property type="match status" value="1"/>
</dbReference>
<evidence type="ECO:0000313" key="4">
    <source>
        <dbReference type="Proteomes" id="UP000237000"/>
    </source>
</evidence>
<dbReference type="InParanoid" id="A0A2P5ESX5"/>
<dbReference type="InterPro" id="IPR051504">
    <property type="entry name" value="Plant_metabolite_acyltrans"/>
</dbReference>
<dbReference type="Gene3D" id="3.30.559.10">
    <property type="entry name" value="Chloramphenicol acetyltransferase-like domain"/>
    <property type="match status" value="1"/>
</dbReference>
<accession>A0A2P5ESX5</accession>
<organism evidence="3 4">
    <name type="scientific">Trema orientale</name>
    <name type="common">Charcoal tree</name>
    <name type="synonym">Celtis orientalis</name>
    <dbReference type="NCBI Taxonomy" id="63057"/>
    <lineage>
        <taxon>Eukaryota</taxon>
        <taxon>Viridiplantae</taxon>
        <taxon>Streptophyta</taxon>
        <taxon>Embryophyta</taxon>
        <taxon>Tracheophyta</taxon>
        <taxon>Spermatophyta</taxon>
        <taxon>Magnoliopsida</taxon>
        <taxon>eudicotyledons</taxon>
        <taxon>Gunneridae</taxon>
        <taxon>Pentapetalae</taxon>
        <taxon>rosids</taxon>
        <taxon>fabids</taxon>
        <taxon>Rosales</taxon>
        <taxon>Cannabaceae</taxon>
        <taxon>Trema</taxon>
    </lineage>
</organism>
<feature type="non-terminal residue" evidence="3">
    <location>
        <position position="1"/>
    </location>
</feature>
<dbReference type="OrthoDB" id="1862401at2759"/>
<name>A0A2P5ESX5_TREOI</name>
<protein>
    <submittedName>
        <fullName evidence="3">Chloramphenicol acetyltransferase-like domain containing protein</fullName>
    </submittedName>
</protein>
<dbReference type="STRING" id="63057.A0A2P5ESX5"/>
<dbReference type="GO" id="GO:0016747">
    <property type="term" value="F:acyltransferase activity, transferring groups other than amino-acyl groups"/>
    <property type="evidence" value="ECO:0007669"/>
    <property type="project" value="UniProtKB-ARBA"/>
</dbReference>